<accession>A0ACC2IPT6</accession>
<protein>
    <submittedName>
        <fullName evidence="1">Uncharacterized protein</fullName>
    </submittedName>
</protein>
<name>A0ACC2IPT6_9PEZI</name>
<evidence type="ECO:0000313" key="2">
    <source>
        <dbReference type="Proteomes" id="UP001153334"/>
    </source>
</evidence>
<gene>
    <name evidence="1" type="ORF">ONZ43_g4283</name>
</gene>
<dbReference type="Proteomes" id="UP001153334">
    <property type="component" value="Unassembled WGS sequence"/>
</dbReference>
<reference evidence="1" key="1">
    <citation type="submission" date="2022-11" db="EMBL/GenBank/DDBJ databases">
        <title>Genome Sequence of Nemania bipapillata.</title>
        <authorList>
            <person name="Buettner E."/>
        </authorList>
    </citation>
    <scope>NUCLEOTIDE SEQUENCE</scope>
    <source>
        <strain evidence="1">CP14</strain>
    </source>
</reference>
<sequence>MRFSRTDMVRCKSLADETRMLVAMVMSGEVDVVDDVNDETIIQRPARARTEAPRGSVGAPSPALHGLEGVETVKVEEMSDEDHLDFSSVDEGFATPTKRKAEEIPEDITMTDEADADAVKPKRVKVEDDGAASDDFGGIMLARTGSHSPLAKDPVNNKQERFHWALEEDDDDSDEDVLNNSDPAIEVTNITAVGGIVPLPSQPPDSNGIREDAPIMDGIDAAGGGDALRQFEEEDVDDDEDEELHMNVGKVYEKTLVQLGQSLGESIIDDD</sequence>
<dbReference type="EMBL" id="JAPESX010001129">
    <property type="protein sequence ID" value="KAJ8117117.1"/>
    <property type="molecule type" value="Genomic_DNA"/>
</dbReference>
<organism evidence="1 2">
    <name type="scientific">Nemania bipapillata</name>
    <dbReference type="NCBI Taxonomy" id="110536"/>
    <lineage>
        <taxon>Eukaryota</taxon>
        <taxon>Fungi</taxon>
        <taxon>Dikarya</taxon>
        <taxon>Ascomycota</taxon>
        <taxon>Pezizomycotina</taxon>
        <taxon>Sordariomycetes</taxon>
        <taxon>Xylariomycetidae</taxon>
        <taxon>Xylariales</taxon>
        <taxon>Xylariaceae</taxon>
        <taxon>Nemania</taxon>
    </lineage>
</organism>
<comment type="caution">
    <text evidence="1">The sequence shown here is derived from an EMBL/GenBank/DDBJ whole genome shotgun (WGS) entry which is preliminary data.</text>
</comment>
<proteinExistence type="predicted"/>
<keyword evidence="2" id="KW-1185">Reference proteome</keyword>
<evidence type="ECO:0000313" key="1">
    <source>
        <dbReference type="EMBL" id="KAJ8117117.1"/>
    </source>
</evidence>